<keyword evidence="2" id="KW-1185">Reference proteome</keyword>
<evidence type="ECO:0000313" key="1">
    <source>
        <dbReference type="EMBL" id="KAA3676288.1"/>
    </source>
</evidence>
<dbReference type="AlphaFoldDB" id="A0A5J4NML6"/>
<name>A0A5J4NML6_9TREM</name>
<reference evidence="1 2" key="1">
    <citation type="journal article" date="2019" name="Gigascience">
        <title>Whole-genome sequence of the oriental lung fluke Paragonimus westermani.</title>
        <authorList>
            <person name="Oey H."/>
            <person name="Zakrzewski M."/>
            <person name="Narain K."/>
            <person name="Devi K.R."/>
            <person name="Agatsuma T."/>
            <person name="Nawaratna S."/>
            <person name="Gobert G.N."/>
            <person name="Jones M.K."/>
            <person name="Ragan M.A."/>
            <person name="McManus D.P."/>
            <person name="Krause L."/>
        </authorList>
    </citation>
    <scope>NUCLEOTIDE SEQUENCE [LARGE SCALE GENOMIC DNA]</scope>
    <source>
        <strain evidence="1 2">IND2009</strain>
    </source>
</reference>
<feature type="non-terminal residue" evidence="1">
    <location>
        <position position="1"/>
    </location>
</feature>
<protein>
    <submittedName>
        <fullName evidence="1">Uncharacterized protein</fullName>
    </submittedName>
</protein>
<accession>A0A5J4NML6</accession>
<dbReference type="EMBL" id="QNGE01002064">
    <property type="protein sequence ID" value="KAA3676288.1"/>
    <property type="molecule type" value="Genomic_DNA"/>
</dbReference>
<comment type="caution">
    <text evidence="1">The sequence shown here is derived from an EMBL/GenBank/DDBJ whole genome shotgun (WGS) entry which is preliminary data.</text>
</comment>
<proteinExistence type="predicted"/>
<gene>
    <name evidence="1" type="ORF">DEA37_0002216</name>
</gene>
<evidence type="ECO:0000313" key="2">
    <source>
        <dbReference type="Proteomes" id="UP000324629"/>
    </source>
</evidence>
<dbReference type="Proteomes" id="UP000324629">
    <property type="component" value="Unassembled WGS sequence"/>
</dbReference>
<sequence length="293" mass="32376">SVVIHPDIAMATAERKSINVSRPNGFSTHRHQSYIGSSNAPVPPDIPWRRGDVIHSRSGLSSPNDLGNANRHPQLFHCFQRPNRGRIQWYRGRRKPSNFAYVTGLHAARSPRSPRGSPNSQGMRSRWNMSMPQGLQNCDIPYCPPGYVDDGFIDDSPSTDLSQYSLQGMVKSDRSVIYPNELYSTLSVQRLQFNEDCVSTPHLPDTYGTSKISHPEYDSALITQAKNLQKGVISPTISFHGAQNVGKLAEVLVVEASPAEDILDITSNSDYKNACSPKEYLTMVWGKSSASGS</sequence>
<organism evidence="1 2">
    <name type="scientific">Paragonimus westermani</name>
    <dbReference type="NCBI Taxonomy" id="34504"/>
    <lineage>
        <taxon>Eukaryota</taxon>
        <taxon>Metazoa</taxon>
        <taxon>Spiralia</taxon>
        <taxon>Lophotrochozoa</taxon>
        <taxon>Platyhelminthes</taxon>
        <taxon>Trematoda</taxon>
        <taxon>Digenea</taxon>
        <taxon>Plagiorchiida</taxon>
        <taxon>Troglotremata</taxon>
        <taxon>Troglotrematidae</taxon>
        <taxon>Paragonimus</taxon>
    </lineage>
</organism>